<dbReference type="EC" id="4.1.2.50" evidence="4"/>
<comment type="caution">
    <text evidence="11">The sequence shown here is derived from an EMBL/GenBank/DDBJ whole genome shotgun (WGS) entry which is preliminary data.</text>
</comment>
<accession>A0A932GPX8</accession>
<evidence type="ECO:0000313" key="12">
    <source>
        <dbReference type="Proteomes" id="UP000741360"/>
    </source>
</evidence>
<sequence>MYRVTKEIHFCYGHRLLDYNGKCMHPHGHNARVEIELSAGSLDSRGMVVDFGDIQSAIKTWIDRELDHKMILCRRDPLAKALSELGEPYYPIDENPTAENLARLIYEYAVSQGFPVSAVRLWETPTSFATYGQA</sequence>
<dbReference type="InterPro" id="IPR007115">
    <property type="entry name" value="6-PTP_synth/QueD"/>
</dbReference>
<keyword evidence="7" id="KW-0862">Zinc</keyword>
<proteinExistence type="inferred from homology"/>
<evidence type="ECO:0000256" key="7">
    <source>
        <dbReference type="ARBA" id="ARBA00022833"/>
    </source>
</evidence>
<evidence type="ECO:0000256" key="9">
    <source>
        <dbReference type="ARBA" id="ARBA00031449"/>
    </source>
</evidence>
<protein>
    <recommendedName>
        <fullName evidence="5">6-carboxy-5,6,7,8-tetrahydropterin synthase</fullName>
        <ecNumber evidence="4">4.1.2.50</ecNumber>
    </recommendedName>
    <alternativeName>
        <fullName evidence="9">Queuosine biosynthesis protein QueD</fullName>
    </alternativeName>
</protein>
<dbReference type="AlphaFoldDB" id="A0A932GPX8"/>
<dbReference type="Pfam" id="PF01242">
    <property type="entry name" value="PTPS"/>
    <property type="match status" value="1"/>
</dbReference>
<dbReference type="EMBL" id="JACPSX010000154">
    <property type="protein sequence ID" value="MBI3014999.1"/>
    <property type="molecule type" value="Genomic_DNA"/>
</dbReference>
<reference evidence="11" key="1">
    <citation type="submission" date="2020-07" db="EMBL/GenBank/DDBJ databases">
        <title>Huge and variable diversity of episymbiotic CPR bacteria and DPANN archaea in groundwater ecosystems.</title>
        <authorList>
            <person name="He C.Y."/>
            <person name="Keren R."/>
            <person name="Whittaker M."/>
            <person name="Farag I.F."/>
            <person name="Doudna J."/>
            <person name="Cate J.H.D."/>
            <person name="Banfield J.F."/>
        </authorList>
    </citation>
    <scope>NUCLEOTIDE SEQUENCE</scope>
    <source>
        <strain evidence="11">NC_groundwater_717_Ag_S-0.2um_59_8</strain>
    </source>
</reference>
<evidence type="ECO:0000256" key="8">
    <source>
        <dbReference type="ARBA" id="ARBA00023239"/>
    </source>
</evidence>
<dbReference type="PANTHER" id="PTHR12589:SF7">
    <property type="entry name" value="6-PYRUVOYL TETRAHYDROBIOPTERIN SYNTHASE"/>
    <property type="match status" value="1"/>
</dbReference>
<dbReference type="GO" id="GO:0070497">
    <property type="term" value="F:6-carboxytetrahydropterin synthase activity"/>
    <property type="evidence" value="ECO:0007669"/>
    <property type="project" value="UniProtKB-EC"/>
</dbReference>
<evidence type="ECO:0000313" key="11">
    <source>
        <dbReference type="EMBL" id="MBI3014999.1"/>
    </source>
</evidence>
<evidence type="ECO:0000256" key="2">
    <source>
        <dbReference type="ARBA" id="ARBA00005061"/>
    </source>
</evidence>
<organism evidence="11 12">
    <name type="scientific">Tectimicrobiota bacterium</name>
    <dbReference type="NCBI Taxonomy" id="2528274"/>
    <lineage>
        <taxon>Bacteria</taxon>
        <taxon>Pseudomonadati</taxon>
        <taxon>Nitrospinota/Tectimicrobiota group</taxon>
        <taxon>Candidatus Tectimicrobiota</taxon>
    </lineage>
</organism>
<gene>
    <name evidence="11" type="ORF">HYY65_08095</name>
</gene>
<keyword evidence="6" id="KW-0479">Metal-binding</keyword>
<evidence type="ECO:0000256" key="10">
    <source>
        <dbReference type="ARBA" id="ARBA00048807"/>
    </source>
</evidence>
<comment type="cofactor">
    <cofactor evidence="1">
        <name>Zn(2+)</name>
        <dbReference type="ChEBI" id="CHEBI:29105"/>
    </cofactor>
</comment>
<dbReference type="InterPro" id="IPR038418">
    <property type="entry name" value="6-PTP_synth/QueD_sf"/>
</dbReference>
<comment type="catalytic activity">
    <reaction evidence="10">
        <text>7,8-dihydroneopterin 3'-triphosphate + H2O = 6-carboxy-5,6,7,8-tetrahydropterin + triphosphate + acetaldehyde + 2 H(+)</text>
        <dbReference type="Rhea" id="RHEA:27966"/>
        <dbReference type="ChEBI" id="CHEBI:15343"/>
        <dbReference type="ChEBI" id="CHEBI:15377"/>
        <dbReference type="ChEBI" id="CHEBI:15378"/>
        <dbReference type="ChEBI" id="CHEBI:18036"/>
        <dbReference type="ChEBI" id="CHEBI:58462"/>
        <dbReference type="ChEBI" id="CHEBI:61032"/>
        <dbReference type="EC" id="4.1.2.50"/>
    </reaction>
</comment>
<comment type="similarity">
    <text evidence="3">Belongs to the PTPS family. QueD subfamily.</text>
</comment>
<comment type="pathway">
    <text evidence="2">Purine metabolism; 7-cyano-7-deazaguanine biosynthesis.</text>
</comment>
<dbReference type="Proteomes" id="UP000741360">
    <property type="component" value="Unassembled WGS sequence"/>
</dbReference>
<dbReference type="GO" id="GO:0046872">
    <property type="term" value="F:metal ion binding"/>
    <property type="evidence" value="ECO:0007669"/>
    <property type="project" value="UniProtKB-KW"/>
</dbReference>
<evidence type="ECO:0000256" key="6">
    <source>
        <dbReference type="ARBA" id="ARBA00022723"/>
    </source>
</evidence>
<evidence type="ECO:0000256" key="3">
    <source>
        <dbReference type="ARBA" id="ARBA00008900"/>
    </source>
</evidence>
<dbReference type="Gene3D" id="3.30.479.10">
    <property type="entry name" value="6-pyruvoyl tetrahydropterin synthase/QueD"/>
    <property type="match status" value="1"/>
</dbReference>
<dbReference type="PANTHER" id="PTHR12589">
    <property type="entry name" value="PYRUVOYL TETRAHYDROBIOPTERIN SYNTHASE"/>
    <property type="match status" value="1"/>
</dbReference>
<keyword evidence="8" id="KW-0456">Lyase</keyword>
<evidence type="ECO:0000256" key="4">
    <source>
        <dbReference type="ARBA" id="ARBA00012982"/>
    </source>
</evidence>
<evidence type="ECO:0000256" key="1">
    <source>
        <dbReference type="ARBA" id="ARBA00001947"/>
    </source>
</evidence>
<dbReference type="SUPFAM" id="SSF55620">
    <property type="entry name" value="Tetrahydrobiopterin biosynthesis enzymes-like"/>
    <property type="match status" value="1"/>
</dbReference>
<name>A0A932GPX8_UNCTE</name>
<evidence type="ECO:0000256" key="5">
    <source>
        <dbReference type="ARBA" id="ARBA00018141"/>
    </source>
</evidence>